<keyword evidence="7" id="KW-1278">Translocase</keyword>
<evidence type="ECO:0000256" key="3">
    <source>
        <dbReference type="ARBA" id="ARBA00012949"/>
    </source>
</evidence>
<dbReference type="Gene3D" id="2.60.40.420">
    <property type="entry name" value="Cupredoxins - blue copper proteins"/>
    <property type="match status" value="1"/>
</dbReference>
<comment type="subcellular location">
    <subcellularLocation>
        <location evidence="1">Membrane</location>
        <topology evidence="1">Multi-pass membrane protein</topology>
    </subcellularLocation>
</comment>
<dbReference type="GO" id="GO:0004129">
    <property type="term" value="F:cytochrome-c oxidase activity"/>
    <property type="evidence" value="ECO:0007669"/>
    <property type="project" value="UniProtKB-EC"/>
</dbReference>
<evidence type="ECO:0000313" key="19">
    <source>
        <dbReference type="Proteomes" id="UP000471166"/>
    </source>
</evidence>
<dbReference type="EMBL" id="JAAGVB010000029">
    <property type="protein sequence ID" value="NEW34574.1"/>
    <property type="molecule type" value="Genomic_DNA"/>
</dbReference>
<dbReference type="InterPro" id="IPR045187">
    <property type="entry name" value="CcO_II"/>
</dbReference>
<evidence type="ECO:0000256" key="10">
    <source>
        <dbReference type="ARBA" id="ARBA00023008"/>
    </source>
</evidence>
<feature type="transmembrane region" description="Helical" evidence="16">
    <location>
        <begin position="34"/>
        <end position="56"/>
    </location>
</feature>
<evidence type="ECO:0000256" key="4">
    <source>
        <dbReference type="ARBA" id="ARBA00022448"/>
    </source>
</evidence>
<evidence type="ECO:0000256" key="7">
    <source>
        <dbReference type="ARBA" id="ARBA00022967"/>
    </source>
</evidence>
<dbReference type="Pfam" id="PF00116">
    <property type="entry name" value="COX2"/>
    <property type="match status" value="1"/>
</dbReference>
<dbReference type="InterPro" id="IPR002429">
    <property type="entry name" value="CcO_II-like_C"/>
</dbReference>
<feature type="region of interest" description="Disordered" evidence="15">
    <location>
        <begin position="349"/>
        <end position="372"/>
    </location>
</feature>
<feature type="domain" description="Cytochrome oxidase subunit II copper A binding" evidence="17">
    <location>
        <begin position="152"/>
        <end position="333"/>
    </location>
</feature>
<protein>
    <recommendedName>
        <fullName evidence="3">cytochrome-c oxidase</fullName>
        <ecNumber evidence="3">7.1.1.9</ecNumber>
    </recommendedName>
    <alternativeName>
        <fullName evidence="13">Cytochrome aa3 subunit 2</fullName>
    </alternativeName>
</protein>
<dbReference type="PANTHER" id="PTHR22888">
    <property type="entry name" value="CYTOCHROME C OXIDASE, SUBUNIT II"/>
    <property type="match status" value="1"/>
</dbReference>
<dbReference type="PANTHER" id="PTHR22888:SF9">
    <property type="entry name" value="CYTOCHROME C OXIDASE SUBUNIT 2"/>
    <property type="match status" value="1"/>
</dbReference>
<dbReference type="Gene3D" id="1.10.287.90">
    <property type="match status" value="1"/>
</dbReference>
<dbReference type="SUPFAM" id="SSF81464">
    <property type="entry name" value="Cytochrome c oxidase subunit II-like, transmembrane region"/>
    <property type="match status" value="1"/>
</dbReference>
<keyword evidence="6" id="KW-0479">Metal-binding</keyword>
<dbReference type="AlphaFoldDB" id="A0A6P1CT43"/>
<keyword evidence="5 16" id="KW-0812">Transmembrane</keyword>
<dbReference type="GO" id="GO:0016020">
    <property type="term" value="C:membrane"/>
    <property type="evidence" value="ECO:0007669"/>
    <property type="project" value="UniProtKB-SubCell"/>
</dbReference>
<evidence type="ECO:0000256" key="11">
    <source>
        <dbReference type="ARBA" id="ARBA00023136"/>
    </source>
</evidence>
<dbReference type="GO" id="GO:0042773">
    <property type="term" value="P:ATP synthesis coupled electron transport"/>
    <property type="evidence" value="ECO:0007669"/>
    <property type="project" value="TreeGrafter"/>
</dbReference>
<evidence type="ECO:0000256" key="13">
    <source>
        <dbReference type="ARBA" id="ARBA00031399"/>
    </source>
</evidence>
<evidence type="ECO:0000256" key="12">
    <source>
        <dbReference type="ARBA" id="ARBA00024688"/>
    </source>
</evidence>
<keyword evidence="8" id="KW-0249">Electron transport</keyword>
<comment type="function">
    <text evidence="12">Subunits I and II form the functional core of the enzyme complex. Electrons originating in cytochrome c are transferred via heme a and Cu(A) to the binuclear center formed by heme a3 and Cu(B).</text>
</comment>
<sequence>MCGDQEGVSVAHKASDEIGAHPARGRQGRVLRRAGLAVSLGITAMLVSGCSIDNVWLRFGWPSGITPQATRMRELWTWSVVAALLMGVLVWGLTFWTIAFHRKKKDSPEFPRQTGYNVPLELTYTAIPFVIIAVLFYFTVVVQNYVHEKVDNPDVVVDVTAFQWNWKFGYRTVDLKNGFTYNGIDTEREALNQEQLKAYEERVDAEHGHPQPGPVHGKPENDILSYLHYDKIETVGSSNEIPVLVLPTGKVIEFQLAAADVIHAFWVPEFLFKRDVMPNPKENHSDNVFQITKIEKEGAFVGRCAEMCGTYHSMMNFEVRAVSPEKFQAYIEARDKGMTNAQALESIGESPVATSTRPFNTDRTVKSAAESN</sequence>
<evidence type="ECO:0000256" key="9">
    <source>
        <dbReference type="ARBA" id="ARBA00022989"/>
    </source>
</evidence>
<dbReference type="PROSITE" id="PS50857">
    <property type="entry name" value="COX2_CUA"/>
    <property type="match status" value="1"/>
</dbReference>
<keyword evidence="4" id="KW-0813">Transport</keyword>
<evidence type="ECO:0000256" key="16">
    <source>
        <dbReference type="SAM" id="Phobius"/>
    </source>
</evidence>
<dbReference type="InterPro" id="IPR008972">
    <property type="entry name" value="Cupredoxin"/>
</dbReference>
<proteinExistence type="inferred from homology"/>
<evidence type="ECO:0000256" key="15">
    <source>
        <dbReference type="SAM" id="MobiDB-lite"/>
    </source>
</evidence>
<reference evidence="18 19" key="1">
    <citation type="submission" date="2020-01" db="EMBL/GenBank/DDBJ databases">
        <title>Genetics and antimicrobial susceptibilities of Nocardia species isolated from the soil; a comparison with species isolated from humans.</title>
        <authorList>
            <person name="Carrasco G."/>
            <person name="Monzon S."/>
            <person name="Sansegundo M."/>
            <person name="Garcia E."/>
            <person name="Garrido N."/>
            <person name="Medina M.J."/>
            <person name="Villalon P."/>
            <person name="Ramirez-Arocha A.C."/>
            <person name="Jimenez P."/>
            <person name="Cuesta I."/>
            <person name="Valdezate S."/>
        </authorList>
    </citation>
    <scope>NUCLEOTIDE SEQUENCE [LARGE SCALE GENOMIC DNA]</scope>
    <source>
        <strain evidence="18 19">CNM20110626</strain>
    </source>
</reference>
<evidence type="ECO:0000256" key="8">
    <source>
        <dbReference type="ARBA" id="ARBA00022982"/>
    </source>
</evidence>
<evidence type="ECO:0000313" key="18">
    <source>
        <dbReference type="EMBL" id="NEW34574.1"/>
    </source>
</evidence>
<keyword evidence="10" id="KW-0186">Copper</keyword>
<evidence type="ECO:0000259" key="17">
    <source>
        <dbReference type="PROSITE" id="PS50857"/>
    </source>
</evidence>
<gene>
    <name evidence="18" type="ORF">GV791_18720</name>
</gene>
<keyword evidence="11 16" id="KW-0472">Membrane</keyword>
<name>A0A6P1CT43_9NOCA</name>
<organism evidence="18 19">
    <name type="scientific">Nocardia cyriacigeorgica</name>
    <dbReference type="NCBI Taxonomy" id="135487"/>
    <lineage>
        <taxon>Bacteria</taxon>
        <taxon>Bacillati</taxon>
        <taxon>Actinomycetota</taxon>
        <taxon>Actinomycetes</taxon>
        <taxon>Mycobacteriales</taxon>
        <taxon>Nocardiaceae</taxon>
        <taxon>Nocardia</taxon>
    </lineage>
</organism>
<dbReference type="InterPro" id="IPR036257">
    <property type="entry name" value="Cyt_c_oxidase_su2_TM_sf"/>
</dbReference>
<evidence type="ECO:0000256" key="2">
    <source>
        <dbReference type="ARBA" id="ARBA00007866"/>
    </source>
</evidence>
<evidence type="ECO:0000256" key="5">
    <source>
        <dbReference type="ARBA" id="ARBA00022692"/>
    </source>
</evidence>
<dbReference type="SUPFAM" id="SSF49503">
    <property type="entry name" value="Cupredoxins"/>
    <property type="match status" value="1"/>
</dbReference>
<evidence type="ECO:0000256" key="6">
    <source>
        <dbReference type="ARBA" id="ARBA00022723"/>
    </source>
</evidence>
<comment type="similarity">
    <text evidence="2">Belongs to the cytochrome c oxidase subunit 2 family.</text>
</comment>
<feature type="transmembrane region" description="Helical" evidence="16">
    <location>
        <begin position="76"/>
        <end position="101"/>
    </location>
</feature>
<comment type="catalytic activity">
    <reaction evidence="14">
        <text>4 Fe(II)-[cytochrome c] + O2 + 8 H(+)(in) = 4 Fe(III)-[cytochrome c] + 2 H2O + 4 H(+)(out)</text>
        <dbReference type="Rhea" id="RHEA:11436"/>
        <dbReference type="Rhea" id="RHEA-COMP:10350"/>
        <dbReference type="Rhea" id="RHEA-COMP:14399"/>
        <dbReference type="ChEBI" id="CHEBI:15377"/>
        <dbReference type="ChEBI" id="CHEBI:15378"/>
        <dbReference type="ChEBI" id="CHEBI:15379"/>
        <dbReference type="ChEBI" id="CHEBI:29033"/>
        <dbReference type="ChEBI" id="CHEBI:29034"/>
        <dbReference type="EC" id="7.1.1.9"/>
    </reaction>
</comment>
<dbReference type="Proteomes" id="UP000471166">
    <property type="component" value="Unassembled WGS sequence"/>
</dbReference>
<accession>A0A6P1CT43</accession>
<dbReference type="InterPro" id="IPR001505">
    <property type="entry name" value="Copper_CuA"/>
</dbReference>
<dbReference type="GO" id="GO:0005507">
    <property type="term" value="F:copper ion binding"/>
    <property type="evidence" value="ECO:0007669"/>
    <property type="project" value="InterPro"/>
</dbReference>
<dbReference type="EC" id="7.1.1.9" evidence="3"/>
<evidence type="ECO:0000256" key="14">
    <source>
        <dbReference type="ARBA" id="ARBA00047816"/>
    </source>
</evidence>
<feature type="compositionally biased region" description="Polar residues" evidence="15">
    <location>
        <begin position="352"/>
        <end position="362"/>
    </location>
</feature>
<keyword evidence="9 16" id="KW-1133">Transmembrane helix</keyword>
<comment type="caution">
    <text evidence="18">The sequence shown here is derived from an EMBL/GenBank/DDBJ whole genome shotgun (WGS) entry which is preliminary data.</text>
</comment>
<feature type="transmembrane region" description="Helical" evidence="16">
    <location>
        <begin position="122"/>
        <end position="142"/>
    </location>
</feature>
<dbReference type="PROSITE" id="PS00078">
    <property type="entry name" value="COX2"/>
    <property type="match status" value="1"/>
</dbReference>
<evidence type="ECO:0000256" key="1">
    <source>
        <dbReference type="ARBA" id="ARBA00004141"/>
    </source>
</evidence>